<dbReference type="InterPro" id="IPR013342">
    <property type="entry name" value="Mandelate_racemase_C"/>
</dbReference>
<name>Q2CGS7_OCEGH</name>
<dbReference type="InterPro" id="IPR036849">
    <property type="entry name" value="Enolase-like_C_sf"/>
</dbReference>
<dbReference type="Pfam" id="PF02746">
    <property type="entry name" value="MR_MLE_N"/>
    <property type="match status" value="1"/>
</dbReference>
<keyword evidence="3" id="KW-0460">Magnesium</keyword>
<dbReference type="RefSeq" id="WP_007257185.1">
    <property type="nucleotide sequence ID" value="NZ_CH724111.1"/>
</dbReference>
<dbReference type="Gene3D" id="3.30.390.10">
    <property type="entry name" value="Enolase-like, N-terminal domain"/>
    <property type="match status" value="1"/>
</dbReference>
<dbReference type="AlphaFoldDB" id="Q2CGS7"/>
<feature type="domain" description="Mandelate racemase/muconate lactonizing enzyme C-terminal" evidence="4">
    <location>
        <begin position="122"/>
        <end position="250"/>
    </location>
</feature>
<dbReference type="SMART" id="SM00922">
    <property type="entry name" value="MR_MLE"/>
    <property type="match status" value="1"/>
</dbReference>
<dbReference type="InterPro" id="IPR013341">
    <property type="entry name" value="Mandelate_racemase_N_dom"/>
</dbReference>
<dbReference type="GO" id="GO:0000287">
    <property type="term" value="F:magnesium ion binding"/>
    <property type="evidence" value="ECO:0007669"/>
    <property type="project" value="TreeGrafter"/>
</dbReference>
<evidence type="ECO:0000313" key="6">
    <source>
        <dbReference type="Proteomes" id="UP000003635"/>
    </source>
</evidence>
<dbReference type="Pfam" id="PF13378">
    <property type="entry name" value="MR_MLE_C"/>
    <property type="match status" value="1"/>
</dbReference>
<evidence type="ECO:0000256" key="3">
    <source>
        <dbReference type="ARBA" id="ARBA00022842"/>
    </source>
</evidence>
<organism evidence="5 6">
    <name type="scientific">Oceanicola granulosus (strain ATCC BAA-861 / DSM 15982 / KCTC 12143 / HTCC2516)</name>
    <dbReference type="NCBI Taxonomy" id="314256"/>
    <lineage>
        <taxon>Bacteria</taxon>
        <taxon>Pseudomonadati</taxon>
        <taxon>Pseudomonadota</taxon>
        <taxon>Alphaproteobacteria</taxon>
        <taxon>Rhodobacterales</taxon>
        <taxon>Roseobacteraceae</taxon>
        <taxon>Oceanicola</taxon>
    </lineage>
</organism>
<gene>
    <name evidence="5" type="ORF">OG2516_16194</name>
</gene>
<dbReference type="InterPro" id="IPR029065">
    <property type="entry name" value="Enolase_C-like"/>
</dbReference>
<sequence length="377" mass="40233">MKIVSITAQAIDCGFQSQKLQTSRVASPMSRFPRFAAERASWMWPTKKVFVRAEDADGTVGWSCTNGGEIVALIVTAQLARLLEGERVEIAESWAQMKAALLPNDRSGFAMMAVAGVDIALWDLAARRAGRGLVDLLGGARAGRLPVYATTARPEALAGQGWHGLKAAAPYGPEAGEAGLAENIALLRRFAEAAGPGRSIMIDAFMAWDADYALRFAEAAAGLPLKWIEDPLPPDDIDGLIRLRGEMDPGIKLALGNFAFSLADCRELLRYGLADILQPDIAWAGGITEGLRILDLAAEADTPVILHNSCEQPWALALAAARQSAPTVEFVDRGDDSPLYALSGPRPEIDDGFVTVPTGPLHNRPPSHIAAAFGDQT</sequence>
<dbReference type="Gene3D" id="3.20.20.120">
    <property type="entry name" value="Enolase-like C-terminal domain"/>
    <property type="match status" value="1"/>
</dbReference>
<dbReference type="EMBL" id="AAOT01000008">
    <property type="protein sequence ID" value="EAR51858.1"/>
    <property type="molecule type" value="Genomic_DNA"/>
</dbReference>
<accession>Q2CGS7</accession>
<dbReference type="eggNOG" id="COG4948">
    <property type="taxonomic scope" value="Bacteria"/>
</dbReference>
<dbReference type="PANTHER" id="PTHR13794:SF58">
    <property type="entry name" value="MITOCHONDRIAL ENOLASE SUPERFAMILY MEMBER 1"/>
    <property type="match status" value="1"/>
</dbReference>
<protein>
    <submittedName>
        <fullName evidence="5">Paral putative galactonate dehydratase</fullName>
    </submittedName>
</protein>
<evidence type="ECO:0000259" key="4">
    <source>
        <dbReference type="SMART" id="SM00922"/>
    </source>
</evidence>
<comment type="caution">
    <text evidence="5">The sequence shown here is derived from an EMBL/GenBank/DDBJ whole genome shotgun (WGS) entry which is preliminary data.</text>
</comment>
<dbReference type="InterPro" id="IPR029017">
    <property type="entry name" value="Enolase-like_N"/>
</dbReference>
<dbReference type="Proteomes" id="UP000003635">
    <property type="component" value="Unassembled WGS sequence"/>
</dbReference>
<dbReference type="OrthoDB" id="9802699at2"/>
<reference evidence="5 6" key="1">
    <citation type="journal article" date="2010" name="J. Bacteriol.">
        <title>Genome sequences of Oceanicola granulosus HTCC2516(T) and Oceanicola batsensis HTCC2597(TDelta).</title>
        <authorList>
            <person name="Thrash J.C."/>
            <person name="Cho J.C."/>
            <person name="Vergin K.L."/>
            <person name="Giovannoni S.J."/>
        </authorList>
    </citation>
    <scope>NUCLEOTIDE SEQUENCE [LARGE SCALE GENOMIC DNA]</scope>
    <source>
        <strain evidence="6">ATCC BAA-861 / DSM 15982 / KCTC 12143 / HTCC2516</strain>
    </source>
</reference>
<dbReference type="PANTHER" id="PTHR13794">
    <property type="entry name" value="ENOLASE SUPERFAMILY, MANDELATE RACEMASE"/>
    <property type="match status" value="1"/>
</dbReference>
<dbReference type="GO" id="GO:0016052">
    <property type="term" value="P:carbohydrate catabolic process"/>
    <property type="evidence" value="ECO:0007669"/>
    <property type="project" value="TreeGrafter"/>
</dbReference>
<dbReference type="STRING" id="314256.OG2516_16194"/>
<dbReference type="GO" id="GO:0016836">
    <property type="term" value="F:hydro-lyase activity"/>
    <property type="evidence" value="ECO:0007669"/>
    <property type="project" value="TreeGrafter"/>
</dbReference>
<evidence type="ECO:0000256" key="2">
    <source>
        <dbReference type="ARBA" id="ARBA00022723"/>
    </source>
</evidence>
<dbReference type="SUPFAM" id="SSF54826">
    <property type="entry name" value="Enolase N-terminal domain-like"/>
    <property type="match status" value="1"/>
</dbReference>
<keyword evidence="2" id="KW-0479">Metal-binding</keyword>
<keyword evidence="6" id="KW-1185">Reference proteome</keyword>
<comment type="cofactor">
    <cofactor evidence="1">
        <name>Mg(2+)</name>
        <dbReference type="ChEBI" id="CHEBI:18420"/>
    </cofactor>
</comment>
<dbReference type="SUPFAM" id="SSF51604">
    <property type="entry name" value="Enolase C-terminal domain-like"/>
    <property type="match status" value="1"/>
</dbReference>
<proteinExistence type="predicted"/>
<evidence type="ECO:0000313" key="5">
    <source>
        <dbReference type="EMBL" id="EAR51858.1"/>
    </source>
</evidence>
<evidence type="ECO:0000256" key="1">
    <source>
        <dbReference type="ARBA" id="ARBA00001946"/>
    </source>
</evidence>
<dbReference type="InterPro" id="IPR046945">
    <property type="entry name" value="RHMD-like"/>
</dbReference>
<dbReference type="HOGENOM" id="CLU_030273_1_0_5"/>